<gene>
    <name evidence="2" type="ORF">IF129_23255</name>
</gene>
<dbReference type="PANTHER" id="PTHR33627:SF1">
    <property type="entry name" value="TRANSPOSASE"/>
    <property type="match status" value="1"/>
</dbReference>
<feature type="domain" description="Transposase IS701-like DDE" evidence="1">
    <location>
        <begin position="15"/>
        <end position="196"/>
    </location>
</feature>
<protein>
    <submittedName>
        <fullName evidence="2">Transposase</fullName>
    </submittedName>
</protein>
<proteinExistence type="predicted"/>
<dbReference type="PANTHER" id="PTHR33627">
    <property type="entry name" value="TRANSPOSASE"/>
    <property type="match status" value="1"/>
</dbReference>
<evidence type="ECO:0000313" key="2">
    <source>
        <dbReference type="EMBL" id="MBD3934469.1"/>
    </source>
</evidence>
<evidence type="ECO:0000259" key="1">
    <source>
        <dbReference type="Pfam" id="PF13546"/>
    </source>
</evidence>
<dbReference type="InterPro" id="IPR038721">
    <property type="entry name" value="IS701-like_DDE_dom"/>
</dbReference>
<evidence type="ECO:0000313" key="3">
    <source>
        <dbReference type="Proteomes" id="UP000632289"/>
    </source>
</evidence>
<dbReference type="InterPro" id="IPR039365">
    <property type="entry name" value="IS701-like"/>
</dbReference>
<dbReference type="AlphaFoldDB" id="A0A927IF74"/>
<name>A0A927IF74_9ACTN</name>
<dbReference type="EMBL" id="JACXYU010000017">
    <property type="protein sequence ID" value="MBD3934469.1"/>
    <property type="molecule type" value="Genomic_DNA"/>
</dbReference>
<sequence length="379" mass="41064">METGHDLVGSLCEGLFASLLRRDQRVKAESYVRALLAAEGRKTLRNIAEQMGGESAQQSVHHFISSSSWDWSAVRRSLVQRVEREIAPRAWVVRPLVIPKAGPHSVGVGQQFVPHLGQTVNAQQAYGAWLATEGASVPCNWRLVLPDSWLTDPLRRSRACIPATSRTAGLEECAGDAVRQVAGDPVPRRPVVVDAKGLDAARAVRHFGAGRVPFLLRIGPQTRVRVDSSRLHAYCDAPVAAEQLVTTMKQFRRQAEVHFRGGVTHSGVTAAIPVVVDGVRGRLPMLLLADWPVAGHGPAALWLARPGGMPLPGLLRLARLADTVERDSAQISEGIGIRDFAGRSFQGWHRHITLASVAHLAVVLSGARQASRPRRLTAA</sequence>
<keyword evidence="3" id="KW-1185">Reference proteome</keyword>
<dbReference type="Pfam" id="PF13546">
    <property type="entry name" value="DDE_5"/>
    <property type="match status" value="1"/>
</dbReference>
<reference evidence="2" key="1">
    <citation type="submission" date="2020-09" db="EMBL/GenBank/DDBJ databases">
        <title>Secondary metabolite and genome analysis of marine Streptomyces chumphonensis KK1-2T.</title>
        <authorList>
            <person name="Phongsopitanun W."/>
            <person name="Kanchanasin P."/>
            <person name="Pittayakhajonwut P."/>
            <person name="Suwanborirux K."/>
            <person name="Tanasupawat S."/>
        </authorList>
    </citation>
    <scope>NUCLEOTIDE SEQUENCE</scope>
    <source>
        <strain evidence="2">KK1-2</strain>
    </source>
</reference>
<accession>A0A927IF74</accession>
<comment type="caution">
    <text evidence="2">The sequence shown here is derived from an EMBL/GenBank/DDBJ whole genome shotgun (WGS) entry which is preliminary data.</text>
</comment>
<dbReference type="Proteomes" id="UP000632289">
    <property type="component" value="Unassembled WGS sequence"/>
</dbReference>
<dbReference type="RefSeq" id="WP_191211768.1">
    <property type="nucleotide sequence ID" value="NZ_BAABKL010000050.1"/>
</dbReference>
<organism evidence="2 3">
    <name type="scientific">Streptomyces chumphonensis</name>
    <dbReference type="NCBI Taxonomy" id="1214925"/>
    <lineage>
        <taxon>Bacteria</taxon>
        <taxon>Bacillati</taxon>
        <taxon>Actinomycetota</taxon>
        <taxon>Actinomycetes</taxon>
        <taxon>Kitasatosporales</taxon>
        <taxon>Streptomycetaceae</taxon>
        <taxon>Streptomyces</taxon>
    </lineage>
</organism>